<accession>A0A1K0GT17</accession>
<protein>
    <submittedName>
        <fullName evidence="1">Uncharacterized protein</fullName>
    </submittedName>
</protein>
<dbReference type="Proteomes" id="UP000179920">
    <property type="component" value="Chromosome X"/>
</dbReference>
<name>A0A1K0GT17_9BASI</name>
<proteinExistence type="predicted"/>
<gene>
    <name evidence="1" type="ORF">UBRO_05543</name>
</gene>
<evidence type="ECO:0000313" key="1">
    <source>
        <dbReference type="EMBL" id="SAM83470.1"/>
    </source>
</evidence>
<evidence type="ECO:0000313" key="2">
    <source>
        <dbReference type="Proteomes" id="UP000179920"/>
    </source>
</evidence>
<dbReference type="AlphaFoldDB" id="A0A1K0GT17"/>
<sequence>MESAPRRDEAGQKAMPNKLRKALADDYPFPHPPMSGTWPSFRAEADIPSAYESLTRASRSFAERKHLYINHFTRSSSERRCRLKLSRSHRRLATDHSSALICVSQRTASESTTLRIATSSFFKPRPKSTAYI</sequence>
<reference evidence="2" key="1">
    <citation type="submission" date="2016-04" db="EMBL/GenBank/DDBJ databases">
        <authorList>
            <person name="Guldener U."/>
            <person name="Guldener U."/>
        </authorList>
    </citation>
    <scope>NUCLEOTIDE SEQUENCE [LARGE SCALE GENOMIC DNA]</scope>
    <source>
        <strain evidence="2">UB2112</strain>
    </source>
</reference>
<organism evidence="1 2">
    <name type="scientific">Ustilago bromivora</name>
    <dbReference type="NCBI Taxonomy" id="307758"/>
    <lineage>
        <taxon>Eukaryota</taxon>
        <taxon>Fungi</taxon>
        <taxon>Dikarya</taxon>
        <taxon>Basidiomycota</taxon>
        <taxon>Ustilaginomycotina</taxon>
        <taxon>Ustilaginomycetes</taxon>
        <taxon>Ustilaginales</taxon>
        <taxon>Ustilaginaceae</taxon>
        <taxon>Ustilago</taxon>
    </lineage>
</organism>
<dbReference type="EMBL" id="LT558126">
    <property type="protein sequence ID" value="SAM83470.1"/>
    <property type="molecule type" value="Genomic_DNA"/>
</dbReference>